<dbReference type="EMBL" id="MN738749">
    <property type="protein sequence ID" value="QHS83176.1"/>
    <property type="molecule type" value="Genomic_DNA"/>
</dbReference>
<protein>
    <recommendedName>
        <fullName evidence="1">C2H2-type domain-containing protein</fullName>
    </recommendedName>
</protein>
<sequence length="116" mass="13656">MSQFKCKVCNFKTNRKTNWERHLQTPKHISNINSGRYSCEKCNFITDNKTCFNRHLLTTKHIKNTTVNTTASTLESFLIKQLDYFEALNKNFEVLDKRIEKIELIVESLQNPDTVI</sequence>
<reference evidence="2" key="1">
    <citation type="journal article" date="2020" name="Nature">
        <title>Giant virus diversity and host interactions through global metagenomics.</title>
        <authorList>
            <person name="Schulz F."/>
            <person name="Roux S."/>
            <person name="Paez-Espino D."/>
            <person name="Jungbluth S."/>
            <person name="Walsh D.A."/>
            <person name="Denef V.J."/>
            <person name="McMahon K.D."/>
            <person name="Konstantinidis K.T."/>
            <person name="Eloe-Fadrosh E.A."/>
            <person name="Kyrpides N.C."/>
            <person name="Woyke T."/>
        </authorList>
    </citation>
    <scope>NUCLEOTIDE SEQUENCE</scope>
    <source>
        <strain evidence="2">GVMAG-S-ERX555943-30</strain>
    </source>
</reference>
<dbReference type="InterPro" id="IPR013087">
    <property type="entry name" value="Znf_C2H2_type"/>
</dbReference>
<name>A0A6C0AUE0_9ZZZZ</name>
<dbReference type="Gene3D" id="3.30.160.60">
    <property type="entry name" value="Classic Zinc Finger"/>
    <property type="match status" value="1"/>
</dbReference>
<accession>A0A6C0AUE0</accession>
<organism evidence="2">
    <name type="scientific">viral metagenome</name>
    <dbReference type="NCBI Taxonomy" id="1070528"/>
    <lineage>
        <taxon>unclassified sequences</taxon>
        <taxon>metagenomes</taxon>
        <taxon>organismal metagenomes</taxon>
    </lineage>
</organism>
<proteinExistence type="predicted"/>
<feature type="domain" description="C2H2-type" evidence="1">
    <location>
        <begin position="37"/>
        <end position="61"/>
    </location>
</feature>
<evidence type="ECO:0000259" key="1">
    <source>
        <dbReference type="SMART" id="SM00355"/>
    </source>
</evidence>
<feature type="domain" description="C2H2-type" evidence="1">
    <location>
        <begin position="4"/>
        <end position="28"/>
    </location>
</feature>
<dbReference type="Pfam" id="PF12874">
    <property type="entry name" value="zf-met"/>
    <property type="match status" value="1"/>
</dbReference>
<dbReference type="AlphaFoldDB" id="A0A6C0AUE0"/>
<dbReference type="SMART" id="SM00355">
    <property type="entry name" value="ZnF_C2H2"/>
    <property type="match status" value="2"/>
</dbReference>
<evidence type="ECO:0000313" key="2">
    <source>
        <dbReference type="EMBL" id="QHS83176.1"/>
    </source>
</evidence>